<evidence type="ECO:0000313" key="5">
    <source>
        <dbReference type="Proteomes" id="UP000005237"/>
    </source>
</evidence>
<feature type="compositionally biased region" description="Basic and acidic residues" evidence="2">
    <location>
        <begin position="187"/>
        <end position="201"/>
    </location>
</feature>
<evidence type="ECO:0000313" key="4">
    <source>
        <dbReference type="EnsemblMetazoa" id="CJA14846.1"/>
    </source>
</evidence>
<dbReference type="InterPro" id="IPR036869">
    <property type="entry name" value="J_dom_sf"/>
</dbReference>
<reference evidence="4" key="2">
    <citation type="submission" date="2022-06" db="UniProtKB">
        <authorList>
            <consortium name="EnsemblMetazoa"/>
        </authorList>
    </citation>
    <scope>IDENTIFICATION</scope>
    <source>
        <strain evidence="4">DF5081</strain>
    </source>
</reference>
<dbReference type="Gene3D" id="1.10.287.110">
    <property type="entry name" value="DnaJ domain"/>
    <property type="match status" value="1"/>
</dbReference>
<evidence type="ECO:0000256" key="1">
    <source>
        <dbReference type="ARBA" id="ARBA00022553"/>
    </source>
</evidence>
<dbReference type="Proteomes" id="UP000005237">
    <property type="component" value="Unassembled WGS sequence"/>
</dbReference>
<dbReference type="GO" id="GO:0031072">
    <property type="term" value="F:heat shock protein binding"/>
    <property type="evidence" value="ECO:0007669"/>
    <property type="project" value="TreeGrafter"/>
</dbReference>
<evidence type="ECO:0000256" key="2">
    <source>
        <dbReference type="SAM" id="MobiDB-lite"/>
    </source>
</evidence>
<evidence type="ECO:0000259" key="3">
    <source>
        <dbReference type="PROSITE" id="PS50076"/>
    </source>
</evidence>
<organism evidence="4 5">
    <name type="scientific">Caenorhabditis japonica</name>
    <dbReference type="NCBI Taxonomy" id="281687"/>
    <lineage>
        <taxon>Eukaryota</taxon>
        <taxon>Metazoa</taxon>
        <taxon>Ecdysozoa</taxon>
        <taxon>Nematoda</taxon>
        <taxon>Chromadorea</taxon>
        <taxon>Rhabditida</taxon>
        <taxon>Rhabditina</taxon>
        <taxon>Rhabditomorpha</taxon>
        <taxon>Rhabditoidea</taxon>
        <taxon>Rhabditidae</taxon>
        <taxon>Peloderinae</taxon>
        <taxon>Caenorhabditis</taxon>
    </lineage>
</organism>
<dbReference type="CDD" id="cd06257">
    <property type="entry name" value="DnaJ"/>
    <property type="match status" value="1"/>
</dbReference>
<dbReference type="InterPro" id="IPR056453">
    <property type="entry name" value="HTH_DNAJC9"/>
</dbReference>
<dbReference type="OMA" id="WLDLWSK"/>
<feature type="region of interest" description="Disordered" evidence="2">
    <location>
        <begin position="187"/>
        <end position="207"/>
    </location>
</feature>
<dbReference type="PANTHER" id="PTHR44144:SF1">
    <property type="entry name" value="DNAJ HOMOLOG SUBFAMILY C MEMBER 9"/>
    <property type="match status" value="1"/>
</dbReference>
<dbReference type="FunFam" id="1.10.287.110:FF:000035">
    <property type="entry name" value="DnaJ homolog subfamily C member 9"/>
    <property type="match status" value="1"/>
</dbReference>
<dbReference type="InterPro" id="IPR001623">
    <property type="entry name" value="DnaJ_domain"/>
</dbReference>
<dbReference type="GO" id="GO:0005634">
    <property type="term" value="C:nucleus"/>
    <property type="evidence" value="ECO:0007669"/>
    <property type="project" value="TreeGrafter"/>
</dbReference>
<dbReference type="AlphaFoldDB" id="A0A8R1DY76"/>
<proteinExistence type="predicted"/>
<keyword evidence="1" id="KW-0597">Phosphoprotein</keyword>
<dbReference type="Pfam" id="PF00226">
    <property type="entry name" value="DnaJ"/>
    <property type="match status" value="1"/>
</dbReference>
<dbReference type="PANTHER" id="PTHR44144">
    <property type="entry name" value="DNAJ HOMOLOG SUBFAMILY C MEMBER 9"/>
    <property type="match status" value="1"/>
</dbReference>
<dbReference type="SMART" id="SM00271">
    <property type="entry name" value="DnaJ"/>
    <property type="match status" value="1"/>
</dbReference>
<reference evidence="5" key="1">
    <citation type="submission" date="2010-08" db="EMBL/GenBank/DDBJ databases">
        <authorList>
            <consortium name="Caenorhabditis japonica Sequencing Consortium"/>
            <person name="Wilson R.K."/>
        </authorList>
    </citation>
    <scope>NUCLEOTIDE SEQUENCE [LARGE SCALE GENOMIC DNA]</scope>
    <source>
        <strain evidence="5">DF5081</strain>
    </source>
</reference>
<dbReference type="PROSITE" id="PS00636">
    <property type="entry name" value="DNAJ_1"/>
    <property type="match status" value="1"/>
</dbReference>
<keyword evidence="5" id="KW-1185">Reference proteome</keyword>
<dbReference type="InterPro" id="IPR052594">
    <property type="entry name" value="J_domain-containing_protein"/>
</dbReference>
<dbReference type="PROSITE" id="PS50076">
    <property type="entry name" value="DNAJ_2"/>
    <property type="match status" value="1"/>
</dbReference>
<dbReference type="EnsemblMetazoa" id="CJA14846.1">
    <property type="protein sequence ID" value="CJA14846.1"/>
    <property type="gene ID" value="WBGene00134050"/>
</dbReference>
<name>A0A8R1DY76_CAEJA</name>
<protein>
    <submittedName>
        <fullName evidence="4">J domain-containing protein</fullName>
    </submittedName>
</protein>
<dbReference type="InterPro" id="IPR018253">
    <property type="entry name" value="DnaJ_domain_CS"/>
</dbReference>
<dbReference type="Pfam" id="PF23302">
    <property type="entry name" value="HTH_DNAJC9"/>
    <property type="match status" value="1"/>
</dbReference>
<accession>A0A8R1DY76</accession>
<feature type="domain" description="J" evidence="3">
    <location>
        <begin position="14"/>
        <end position="85"/>
    </location>
</feature>
<dbReference type="SUPFAM" id="SSF46565">
    <property type="entry name" value="Chaperone J-domain"/>
    <property type="match status" value="1"/>
</dbReference>
<sequence>MFLEECKKYFETDCLYTLLGVSKDCDDKTLKKGYYRQSMRWHPDKSELNDDEDAKKTFTTKFQLLNKAYQVLSDAERRSIYDETGSVDDEAAELNEDVLKAWRTIFKKVTKEDIDNYLKKYCGSEEQKEEMIGVYEKYKGDFGKIQECVIGFEDVDELKDALDTLIAEGSLEKTKKYEMTTSEKKMNSYKRKAEKEAKEAENVQQESSDLVAMIQSRQKARGASFLDALEAKYSTPSASKRARRGAK</sequence>
<dbReference type="PRINTS" id="PR00625">
    <property type="entry name" value="JDOMAIN"/>
</dbReference>
<dbReference type="GO" id="GO:0005737">
    <property type="term" value="C:cytoplasm"/>
    <property type="evidence" value="ECO:0007669"/>
    <property type="project" value="TreeGrafter"/>
</dbReference>